<gene>
    <name evidence="3" type="ORF">B1813_06785</name>
</gene>
<dbReference type="InterPro" id="IPR045351">
    <property type="entry name" value="DUF6531"/>
</dbReference>
<evidence type="ECO:0000259" key="2">
    <source>
        <dbReference type="Pfam" id="PF20148"/>
    </source>
</evidence>
<dbReference type="AlphaFoldDB" id="A0A1V9A4I0"/>
<sequence length="1151" mass="127978">MVSGQMITSAVDVNLPGALPLVLRRAYASGYTDGALFGPGWSSTLDQRLEFTRDGIRYLGDDAQTLAYPHPENEPVLPFGGARWPLRRNAEIYSIEDPQSGLVRHFAPDETRADRWSLAALTDRNGNRITFTPGQVRHDSGYLVAVEGVSTPAGPRIGALRLLDGSAEGVPLVRYDYDDLGRLVAITDSSAVPYRYDYDAAGRISAWTDRNGYRYSYDYDANGRVLHAAGEDGALASTFGYDTKNRVTTVTSALGHTTTYHYDRFGHLTEVVDPLGNADAMEYDRYHRLLAHTDGMGNTIRYTLDDDGDPITVDQPDGSSLTIEYENRRPTRMVAADGRTWQRTYDERGNLLAVTDPMGGVIRYSYDSRGHRIARTDPLGRVERYTTDSAGLVVGVTSAGGETVRFTRDALGRITAVSDPHRGVTRQGWTVEGRQLWRVSADGAREEWCYDASGNLVEYRNPVGLTTSFSYGPFGLPTSRTEPDGARYEFAHDHELRLTTVTNPLGLRWRYEFDAAGRLVAETDFNDRTLRYGHDAADRLTARTNGAGQTVEYSRDVVGRVVRTVSDDGRTTTFAYDAAGRPVRAATRDSVLEYAYDAVGRITAETVDGRTVEHTYDLAGQRVRRVTPSGAVSTWTYDARGLPETLATTGGVLSFRHDAAGREVSRTFGHGSLTQSWDPANQLIGQTIWGPDRHGPRRVQTRGYSYHPDGRLAKVVDQLGGTRLFDLDPAGRVTAVRASTWRETYAYDRSGNITGASYPAPDDSAQGARQTQGTLVKQAGRLRYEYDAQGRVVRAFRRTLSGRRREWRYAWDAEDRLVGVVTPDGTSWRYRYDVVGRRIGKTRLGPDGGIAEEVEFSWDGAALAEQRVVTGASRQAVTWDYEPGTYRAASQLHRTWRSGALSQEEVDRRFYAIVTDLVGTPSELATLDGRIAWRRVTTLWGNGFATGDPGVDCPLRFPGHYRDAETGLHYNTMRYYDADAAAYLSPDPLGLQPAANPHRYVDNPLLWIDPLGLAAFTPLQLGTSKFWTPVEYNGQRVYQRDDLIDPAYVSPEDKYGRTNLKRMIQGLAPMGPDDKPLNIHHMLQSQDGPLAELTQSMHLAQGNYTGSGSYNTLHWKAGTSIPSGIDRDEFAEWKKDYWKERAKGFGWCPKK</sequence>
<dbReference type="SUPFAM" id="SSF69304">
    <property type="entry name" value="Tricorn protease N-terminal domain"/>
    <property type="match status" value="1"/>
</dbReference>
<accession>A0A1V9A4I0</accession>
<proteinExistence type="predicted"/>
<dbReference type="STRING" id="1962155.B1813_06785"/>
<dbReference type="EMBL" id="MWIH01000005">
    <property type="protein sequence ID" value="OQO91983.1"/>
    <property type="molecule type" value="Genomic_DNA"/>
</dbReference>
<organism evidence="3 4">
    <name type="scientific">Saccharomonospora piscinae</name>
    <dbReference type="NCBI Taxonomy" id="687388"/>
    <lineage>
        <taxon>Bacteria</taxon>
        <taxon>Bacillati</taxon>
        <taxon>Actinomycetota</taxon>
        <taxon>Actinomycetes</taxon>
        <taxon>Pseudonocardiales</taxon>
        <taxon>Pseudonocardiaceae</taxon>
        <taxon>Saccharomonospora</taxon>
    </lineage>
</organism>
<protein>
    <submittedName>
        <fullName evidence="3">Uncharacterized protein</fullName>
    </submittedName>
</protein>
<feature type="domain" description="LHH" evidence="1">
    <location>
        <begin position="1058"/>
        <end position="1143"/>
    </location>
</feature>
<dbReference type="Proteomes" id="UP000192591">
    <property type="component" value="Unassembled WGS sequence"/>
</dbReference>
<dbReference type="Gene3D" id="2.180.10.10">
    <property type="entry name" value="RHS repeat-associated core"/>
    <property type="match status" value="3"/>
</dbReference>
<dbReference type="InterPro" id="IPR022385">
    <property type="entry name" value="Rhs_assc_core"/>
</dbReference>
<name>A0A1V9A4I0_SACPI</name>
<reference evidence="3 4" key="1">
    <citation type="submission" date="2017-02" db="EMBL/GenBank/DDBJ databases">
        <title>Draft genome of Saccharomonospora sp. 154.</title>
        <authorList>
            <person name="Alonso-Carmona G.S."/>
            <person name="De La Haba R."/>
            <person name="Vera-Gargallo B."/>
            <person name="Sandoval-Trujillo A.H."/>
            <person name="Ramirez-Duran N."/>
            <person name="Ventosa A."/>
        </authorList>
    </citation>
    <scope>NUCLEOTIDE SEQUENCE [LARGE SCALE GENOMIC DNA]</scope>
    <source>
        <strain evidence="3 4">LRS4.154</strain>
    </source>
</reference>
<evidence type="ECO:0000313" key="3">
    <source>
        <dbReference type="EMBL" id="OQO91983.1"/>
    </source>
</evidence>
<dbReference type="PANTHER" id="PTHR32305">
    <property type="match status" value="1"/>
</dbReference>
<feature type="domain" description="DUF6531" evidence="2">
    <location>
        <begin position="1"/>
        <end position="68"/>
    </location>
</feature>
<dbReference type="NCBIfam" id="TIGR03696">
    <property type="entry name" value="Rhs_assc_core"/>
    <property type="match status" value="1"/>
</dbReference>
<dbReference type="NCBIfam" id="TIGR01643">
    <property type="entry name" value="YD_repeat_2x"/>
    <property type="match status" value="13"/>
</dbReference>
<dbReference type="InterPro" id="IPR031325">
    <property type="entry name" value="RHS_repeat"/>
</dbReference>
<comment type="caution">
    <text evidence="3">The sequence shown here is derived from an EMBL/GenBank/DDBJ whole genome shotgun (WGS) entry which is preliminary data.</text>
</comment>
<dbReference type="Pfam" id="PF20148">
    <property type="entry name" value="DUF6531"/>
    <property type="match status" value="1"/>
</dbReference>
<dbReference type="Pfam" id="PF14411">
    <property type="entry name" value="LHH"/>
    <property type="match status" value="1"/>
</dbReference>
<keyword evidence="4" id="KW-1185">Reference proteome</keyword>
<dbReference type="PANTHER" id="PTHR32305:SF15">
    <property type="entry name" value="PROTEIN RHSA-RELATED"/>
    <property type="match status" value="1"/>
</dbReference>
<dbReference type="InterPro" id="IPR006530">
    <property type="entry name" value="YD"/>
</dbReference>
<dbReference type="SUPFAM" id="SSF69322">
    <property type="entry name" value="Tricorn protease domain 2"/>
    <property type="match status" value="1"/>
</dbReference>
<evidence type="ECO:0000259" key="1">
    <source>
        <dbReference type="Pfam" id="PF14411"/>
    </source>
</evidence>
<dbReference type="InterPro" id="IPR026834">
    <property type="entry name" value="LHH"/>
</dbReference>
<evidence type="ECO:0000313" key="4">
    <source>
        <dbReference type="Proteomes" id="UP000192591"/>
    </source>
</evidence>
<dbReference type="InterPro" id="IPR050708">
    <property type="entry name" value="T6SS_VgrG/RHS"/>
</dbReference>
<dbReference type="Pfam" id="PF05593">
    <property type="entry name" value="RHS_repeat"/>
    <property type="match status" value="10"/>
</dbReference>